<evidence type="ECO:0000256" key="2">
    <source>
        <dbReference type="ARBA" id="ARBA00023125"/>
    </source>
</evidence>
<keyword evidence="7" id="KW-1185">Reference proteome</keyword>
<dbReference type="InterPro" id="IPR050959">
    <property type="entry name" value="MarA-like"/>
</dbReference>
<dbReference type="Pfam" id="PF00583">
    <property type="entry name" value="Acetyltransf_1"/>
    <property type="match status" value="1"/>
</dbReference>
<dbReference type="RefSeq" id="WP_008716011.1">
    <property type="nucleotide sequence ID" value="NZ_JBBMFM010000061.1"/>
</dbReference>
<dbReference type="Gene3D" id="1.10.10.60">
    <property type="entry name" value="Homeodomain-like"/>
    <property type="match status" value="2"/>
</dbReference>
<dbReference type="InterPro" id="IPR018062">
    <property type="entry name" value="HTH_AraC-typ_CS"/>
</dbReference>
<dbReference type="Gene3D" id="3.40.630.30">
    <property type="match status" value="1"/>
</dbReference>
<evidence type="ECO:0000256" key="3">
    <source>
        <dbReference type="ARBA" id="ARBA00023163"/>
    </source>
</evidence>
<feature type="domain" description="N-acetyltransferase" evidence="5">
    <location>
        <begin position="133"/>
        <end position="275"/>
    </location>
</feature>
<dbReference type="InterPro" id="IPR016181">
    <property type="entry name" value="Acyl_CoA_acyltransferase"/>
</dbReference>
<dbReference type="SUPFAM" id="SSF46689">
    <property type="entry name" value="Homeodomain-like"/>
    <property type="match status" value="2"/>
</dbReference>
<keyword evidence="6" id="KW-0808">Transferase</keyword>
<dbReference type="EMBL" id="JBBMFM010000061">
    <property type="protein sequence ID" value="MEQ2426420.1"/>
    <property type="molecule type" value="Genomic_DNA"/>
</dbReference>
<feature type="domain" description="HTH araC/xylS-type" evidence="4">
    <location>
        <begin position="8"/>
        <end position="106"/>
    </location>
</feature>
<accession>A0ABV1D8U1</accession>
<dbReference type="EC" id="2.3.1.-" evidence="6"/>
<keyword evidence="6" id="KW-0012">Acyltransferase</keyword>
<dbReference type="Proteomes" id="UP001454086">
    <property type="component" value="Unassembled WGS sequence"/>
</dbReference>
<protein>
    <submittedName>
        <fullName evidence="6">GNAT family N-acetyltransferase</fullName>
        <ecNumber evidence="6">2.3.1.-</ecNumber>
    </submittedName>
</protein>
<gene>
    <name evidence="6" type="ORF">WMQ36_15710</name>
</gene>
<evidence type="ECO:0000313" key="6">
    <source>
        <dbReference type="EMBL" id="MEQ2426420.1"/>
    </source>
</evidence>
<sequence length="275" mass="31851">MNRIEKVTRIIDIIESNLTQKLDLEQIADKVHYSKYHMHRVFSQTVGLTIHDYVRRRQLTEAAKLLVFSSQPIIDIALASGYESQQAFTDIFSAMYKIPPSRYRENEKFYPLQLRFEFQGTYAMLEKKESARMDIRLATEADVPCVMELVRLIVDGFPYLDETEYVRELKQKIAGGQALVMKDGETAVGILLFSREDGSIDFMGSHPLYRKKGIPRALLDRLMGEWMKDRKISITTFREGDRADNGQREEIKSLGFAEAELLVEYGYPTQRFILV</sequence>
<dbReference type="SUPFAM" id="SSF55729">
    <property type="entry name" value="Acyl-CoA N-acyltransferases (Nat)"/>
    <property type="match status" value="1"/>
</dbReference>
<dbReference type="PROSITE" id="PS00041">
    <property type="entry name" value="HTH_ARAC_FAMILY_1"/>
    <property type="match status" value="1"/>
</dbReference>
<dbReference type="InterPro" id="IPR009057">
    <property type="entry name" value="Homeodomain-like_sf"/>
</dbReference>
<name>A0ABV1D8U1_9FIRM</name>
<dbReference type="Pfam" id="PF12833">
    <property type="entry name" value="HTH_18"/>
    <property type="match status" value="1"/>
</dbReference>
<dbReference type="PROSITE" id="PS01124">
    <property type="entry name" value="HTH_ARAC_FAMILY_2"/>
    <property type="match status" value="1"/>
</dbReference>
<organism evidence="6 7">
    <name type="scientific">Enterocloster hominis</name>
    <name type="common">ex Hitch et al. 2024</name>
    <dbReference type="NCBI Taxonomy" id="1917870"/>
    <lineage>
        <taxon>Bacteria</taxon>
        <taxon>Bacillati</taxon>
        <taxon>Bacillota</taxon>
        <taxon>Clostridia</taxon>
        <taxon>Lachnospirales</taxon>
        <taxon>Lachnospiraceae</taxon>
        <taxon>Enterocloster</taxon>
    </lineage>
</organism>
<dbReference type="PANTHER" id="PTHR47504">
    <property type="entry name" value="RIGHT ORIGIN-BINDING PROTEIN"/>
    <property type="match status" value="1"/>
</dbReference>
<keyword evidence="2" id="KW-0238">DNA-binding</keyword>
<evidence type="ECO:0000259" key="4">
    <source>
        <dbReference type="PROSITE" id="PS01124"/>
    </source>
</evidence>
<reference evidence="6 7" key="1">
    <citation type="submission" date="2024-03" db="EMBL/GenBank/DDBJ databases">
        <title>Human intestinal bacterial collection.</title>
        <authorList>
            <person name="Pauvert C."/>
            <person name="Hitch T.C.A."/>
            <person name="Clavel T."/>
        </authorList>
    </citation>
    <scope>NUCLEOTIDE SEQUENCE [LARGE SCALE GENOMIC DNA]</scope>
    <source>
        <strain evidence="6 7">CLA-SR-H021</strain>
    </source>
</reference>
<dbReference type="GO" id="GO:0016746">
    <property type="term" value="F:acyltransferase activity"/>
    <property type="evidence" value="ECO:0007669"/>
    <property type="project" value="UniProtKB-KW"/>
</dbReference>
<proteinExistence type="predicted"/>
<dbReference type="SMART" id="SM00342">
    <property type="entry name" value="HTH_ARAC"/>
    <property type="match status" value="1"/>
</dbReference>
<evidence type="ECO:0000256" key="1">
    <source>
        <dbReference type="ARBA" id="ARBA00023015"/>
    </source>
</evidence>
<dbReference type="CDD" id="cd04301">
    <property type="entry name" value="NAT_SF"/>
    <property type="match status" value="1"/>
</dbReference>
<evidence type="ECO:0000313" key="7">
    <source>
        <dbReference type="Proteomes" id="UP001454086"/>
    </source>
</evidence>
<dbReference type="InterPro" id="IPR000182">
    <property type="entry name" value="GNAT_dom"/>
</dbReference>
<keyword evidence="3" id="KW-0804">Transcription</keyword>
<keyword evidence="1" id="KW-0805">Transcription regulation</keyword>
<dbReference type="PROSITE" id="PS51186">
    <property type="entry name" value="GNAT"/>
    <property type="match status" value="1"/>
</dbReference>
<evidence type="ECO:0000259" key="5">
    <source>
        <dbReference type="PROSITE" id="PS51186"/>
    </source>
</evidence>
<dbReference type="PANTHER" id="PTHR47504:SF5">
    <property type="entry name" value="RIGHT ORIGIN-BINDING PROTEIN"/>
    <property type="match status" value="1"/>
</dbReference>
<dbReference type="InterPro" id="IPR018060">
    <property type="entry name" value="HTH_AraC"/>
</dbReference>
<comment type="caution">
    <text evidence="6">The sequence shown here is derived from an EMBL/GenBank/DDBJ whole genome shotgun (WGS) entry which is preliminary data.</text>
</comment>